<keyword evidence="9" id="KW-1133">Transmembrane helix</keyword>
<dbReference type="PROSITE" id="PS00080">
    <property type="entry name" value="MULTICOPPER_OXIDASE2"/>
    <property type="match status" value="1"/>
</dbReference>
<evidence type="ECO:0000256" key="8">
    <source>
        <dbReference type="ARBA" id="ARBA00022737"/>
    </source>
</evidence>
<dbReference type="RefSeq" id="WP_143982438.1">
    <property type="nucleotide sequence ID" value="NZ_CP041695.1"/>
</dbReference>
<keyword evidence="6" id="KW-0479">Metal-binding</keyword>
<evidence type="ECO:0000256" key="14">
    <source>
        <dbReference type="ARBA" id="ARBA00023180"/>
    </source>
</evidence>
<evidence type="ECO:0000256" key="7">
    <source>
        <dbReference type="ARBA" id="ARBA00022729"/>
    </source>
</evidence>
<evidence type="ECO:0000256" key="15">
    <source>
        <dbReference type="SAM" id="MobiDB-lite"/>
    </source>
</evidence>
<evidence type="ECO:0000259" key="18">
    <source>
        <dbReference type="Pfam" id="PF07732"/>
    </source>
</evidence>
<evidence type="ECO:0000256" key="4">
    <source>
        <dbReference type="ARBA" id="ARBA00022448"/>
    </source>
</evidence>
<feature type="region of interest" description="Disordered" evidence="15">
    <location>
        <begin position="153"/>
        <end position="189"/>
    </location>
</feature>
<feature type="domain" description="Plastocyanin-like" evidence="17">
    <location>
        <begin position="285"/>
        <end position="372"/>
    </location>
</feature>
<evidence type="ECO:0000313" key="20">
    <source>
        <dbReference type="Proteomes" id="UP000317039"/>
    </source>
</evidence>
<keyword evidence="5" id="KW-0812">Transmembrane</keyword>
<evidence type="ECO:0000256" key="9">
    <source>
        <dbReference type="ARBA" id="ARBA00022989"/>
    </source>
</evidence>
<dbReference type="KEGG" id="nod:FOH10_24095"/>
<evidence type="ECO:0000256" key="3">
    <source>
        <dbReference type="ARBA" id="ARBA00010609"/>
    </source>
</evidence>
<name>A0A516NR00_9NOCA</name>
<feature type="domain" description="Plastocyanin-like" evidence="18">
    <location>
        <begin position="115"/>
        <end position="225"/>
    </location>
</feature>
<dbReference type="Gene3D" id="2.60.40.420">
    <property type="entry name" value="Cupredoxins - blue copper proteins"/>
    <property type="match status" value="1"/>
</dbReference>
<keyword evidence="12" id="KW-0472">Membrane</keyword>
<dbReference type="InterPro" id="IPR033138">
    <property type="entry name" value="Cu_oxidase_CS"/>
</dbReference>
<dbReference type="InterPro" id="IPR011706">
    <property type="entry name" value="Cu-oxidase_C"/>
</dbReference>
<keyword evidence="7 16" id="KW-0732">Signal</keyword>
<keyword evidence="13" id="KW-1015">Disulfide bond</keyword>
<dbReference type="GO" id="GO:0006811">
    <property type="term" value="P:monoatomic ion transport"/>
    <property type="evidence" value="ECO:0007669"/>
    <property type="project" value="UniProtKB-KW"/>
</dbReference>
<evidence type="ECO:0000259" key="17">
    <source>
        <dbReference type="Pfam" id="PF07731"/>
    </source>
</evidence>
<feature type="chain" id="PRO_5022006172" evidence="16">
    <location>
        <begin position="29"/>
        <end position="378"/>
    </location>
</feature>
<proteinExistence type="inferred from homology"/>
<dbReference type="FunFam" id="2.60.40.420:FF:000002">
    <property type="entry name" value="Hephaestin like 1"/>
    <property type="match status" value="1"/>
</dbReference>
<dbReference type="PANTHER" id="PTHR11709:SF486">
    <property type="entry name" value="MULTICOPPER OXIDASE"/>
    <property type="match status" value="1"/>
</dbReference>
<reference evidence="19 20" key="1">
    <citation type="submission" date="2019-07" db="EMBL/GenBank/DDBJ databases">
        <title>Complete Genome Sequence and Methylome Analysis of Nocardia otitidis-caviarum NEB252.</title>
        <authorList>
            <person name="Fomenkov A."/>
            <person name="Anton B.P."/>
            <person name="Vincze T."/>
            <person name="Roberts R.J."/>
        </authorList>
    </citation>
    <scope>NUCLEOTIDE SEQUENCE [LARGE SCALE GENOMIC DNA]</scope>
    <source>
        <strain evidence="19 20">NEB252</strain>
    </source>
</reference>
<accession>A0A516NR00</accession>
<keyword evidence="10" id="KW-0560">Oxidoreductase</keyword>
<comment type="subcellular location">
    <subcellularLocation>
        <location evidence="2">Membrane</location>
        <topology evidence="2">Single-pass membrane protein</topology>
    </subcellularLocation>
</comment>
<evidence type="ECO:0000256" key="1">
    <source>
        <dbReference type="ARBA" id="ARBA00001935"/>
    </source>
</evidence>
<dbReference type="InterPro" id="IPR008972">
    <property type="entry name" value="Cupredoxin"/>
</dbReference>
<evidence type="ECO:0000256" key="2">
    <source>
        <dbReference type="ARBA" id="ARBA00004167"/>
    </source>
</evidence>
<dbReference type="Proteomes" id="UP000317039">
    <property type="component" value="Chromosome"/>
</dbReference>
<evidence type="ECO:0000256" key="6">
    <source>
        <dbReference type="ARBA" id="ARBA00022723"/>
    </source>
</evidence>
<evidence type="ECO:0000256" key="11">
    <source>
        <dbReference type="ARBA" id="ARBA00023065"/>
    </source>
</evidence>
<dbReference type="Pfam" id="PF07731">
    <property type="entry name" value="Cu-oxidase_2"/>
    <property type="match status" value="1"/>
</dbReference>
<dbReference type="CDD" id="cd04200">
    <property type="entry name" value="CuRO_2_ceruloplasmin_like"/>
    <property type="match status" value="1"/>
</dbReference>
<dbReference type="SUPFAM" id="SSF49503">
    <property type="entry name" value="Cupredoxins"/>
    <property type="match status" value="2"/>
</dbReference>
<keyword evidence="8" id="KW-0677">Repeat</keyword>
<keyword evidence="14" id="KW-0325">Glycoprotein</keyword>
<evidence type="ECO:0000256" key="13">
    <source>
        <dbReference type="ARBA" id="ARBA00023157"/>
    </source>
</evidence>
<keyword evidence="4" id="KW-0813">Transport</keyword>
<dbReference type="InterPro" id="IPR011707">
    <property type="entry name" value="Cu-oxidase-like_N"/>
</dbReference>
<dbReference type="AlphaFoldDB" id="A0A516NR00"/>
<dbReference type="GO" id="GO:0016491">
    <property type="term" value="F:oxidoreductase activity"/>
    <property type="evidence" value="ECO:0007669"/>
    <property type="project" value="UniProtKB-KW"/>
</dbReference>
<dbReference type="GO" id="GO:0016020">
    <property type="term" value="C:membrane"/>
    <property type="evidence" value="ECO:0007669"/>
    <property type="project" value="UniProtKB-SubCell"/>
</dbReference>
<sequence>MRGFRTVSTAVGTALIAVTALVAGCATAPDRTSGGRSSGTERVYYIAADPVRWDYAPDGENRIHGEPFDDDERVFVGSAPDRIGSTYAKCLYRGYTDDTFSTRIERDADDAYLGFLGPVIRAEVGDTIRVEFRNNCSFPASVHPHGVFYDKDSEGAPYADGTGAADKHDDEVPPGGGHTYHWEVPERAGPGPMEGSTAMWMYHSHSDEIGDVYAGLSGFLIVTAKGEADPDGSPADVDREVFSLYEVVDENQSPLLADNLAGLAAAPADPEDEEFVESNLMHAINGFVYGNGPVVTMRKNERVRWYLMGMGTEVDLHTPHWHGNTAVVNGMRTDVVSLLPATMATADMRPDATGTWLFHCHVGDHIAAGMQSLYRVVD</sequence>
<evidence type="ECO:0000313" key="19">
    <source>
        <dbReference type="EMBL" id="QDP81340.1"/>
    </source>
</evidence>
<feature type="signal peptide" evidence="16">
    <location>
        <begin position="1"/>
        <end position="28"/>
    </location>
</feature>
<organism evidence="19 20">
    <name type="scientific">Nocardia otitidiscaviarum</name>
    <dbReference type="NCBI Taxonomy" id="1823"/>
    <lineage>
        <taxon>Bacteria</taxon>
        <taxon>Bacillati</taxon>
        <taxon>Actinomycetota</taxon>
        <taxon>Actinomycetes</taxon>
        <taxon>Mycobacteriales</taxon>
        <taxon>Nocardiaceae</taxon>
        <taxon>Nocardia</taxon>
    </lineage>
</organism>
<keyword evidence="11" id="KW-0406">Ion transport</keyword>
<comment type="similarity">
    <text evidence="3">Belongs to the multicopper oxidase family.</text>
</comment>
<dbReference type="InterPro" id="IPR045087">
    <property type="entry name" value="Cu-oxidase_fam"/>
</dbReference>
<evidence type="ECO:0000256" key="5">
    <source>
        <dbReference type="ARBA" id="ARBA00022692"/>
    </source>
</evidence>
<evidence type="ECO:0000256" key="16">
    <source>
        <dbReference type="SAM" id="SignalP"/>
    </source>
</evidence>
<dbReference type="Pfam" id="PF07732">
    <property type="entry name" value="Cu-oxidase_3"/>
    <property type="match status" value="1"/>
</dbReference>
<dbReference type="GeneID" id="80335444"/>
<dbReference type="PROSITE" id="PS00079">
    <property type="entry name" value="MULTICOPPER_OXIDASE1"/>
    <property type="match status" value="1"/>
</dbReference>
<evidence type="ECO:0000256" key="10">
    <source>
        <dbReference type="ARBA" id="ARBA00023002"/>
    </source>
</evidence>
<comment type="cofactor">
    <cofactor evidence="1">
        <name>Cu cation</name>
        <dbReference type="ChEBI" id="CHEBI:23378"/>
    </cofactor>
</comment>
<dbReference type="InterPro" id="IPR002355">
    <property type="entry name" value="Cu_oxidase_Cu_BS"/>
</dbReference>
<dbReference type="GO" id="GO:0005507">
    <property type="term" value="F:copper ion binding"/>
    <property type="evidence" value="ECO:0007669"/>
    <property type="project" value="InterPro"/>
</dbReference>
<dbReference type="PROSITE" id="PS51257">
    <property type="entry name" value="PROKAR_LIPOPROTEIN"/>
    <property type="match status" value="1"/>
</dbReference>
<protein>
    <submittedName>
        <fullName evidence="19">Copper oxidase</fullName>
    </submittedName>
</protein>
<dbReference type="PANTHER" id="PTHR11709">
    <property type="entry name" value="MULTI-COPPER OXIDASE"/>
    <property type="match status" value="1"/>
</dbReference>
<evidence type="ECO:0000256" key="12">
    <source>
        <dbReference type="ARBA" id="ARBA00023136"/>
    </source>
</evidence>
<dbReference type="EMBL" id="CP041695">
    <property type="protein sequence ID" value="QDP81340.1"/>
    <property type="molecule type" value="Genomic_DNA"/>
</dbReference>
<gene>
    <name evidence="19" type="ORF">FOH10_24095</name>
</gene>